<feature type="transmembrane region" description="Helical" evidence="6">
    <location>
        <begin position="379"/>
        <end position="398"/>
    </location>
</feature>
<dbReference type="InterPro" id="IPR004477">
    <property type="entry name" value="ComEC_N"/>
</dbReference>
<feature type="transmembrane region" description="Helical" evidence="6">
    <location>
        <begin position="259"/>
        <end position="279"/>
    </location>
</feature>
<evidence type="ECO:0000256" key="6">
    <source>
        <dbReference type="SAM" id="Phobius"/>
    </source>
</evidence>
<feature type="transmembrane region" description="Helical" evidence="6">
    <location>
        <begin position="49"/>
        <end position="69"/>
    </location>
</feature>
<organism evidence="8 9">
    <name type="scientific">Clostridium botulinum C/D str. DC5</name>
    <dbReference type="NCBI Taxonomy" id="1443128"/>
    <lineage>
        <taxon>Bacteria</taxon>
        <taxon>Bacillati</taxon>
        <taxon>Bacillota</taxon>
        <taxon>Clostridia</taxon>
        <taxon>Eubacteriales</taxon>
        <taxon>Clostridiaceae</taxon>
        <taxon>Clostridium</taxon>
    </lineage>
</organism>
<accession>A0A0A0IHG7</accession>
<dbReference type="EMBL" id="JDRY01000040">
    <property type="protein sequence ID" value="KGM99010.1"/>
    <property type="molecule type" value="Genomic_DNA"/>
</dbReference>
<comment type="caution">
    <text evidence="8">The sequence shown here is derived from an EMBL/GenBank/DDBJ whole genome shotgun (WGS) entry which is preliminary data.</text>
</comment>
<evidence type="ECO:0000256" key="2">
    <source>
        <dbReference type="ARBA" id="ARBA00022475"/>
    </source>
</evidence>
<evidence type="ECO:0000256" key="4">
    <source>
        <dbReference type="ARBA" id="ARBA00022989"/>
    </source>
</evidence>
<dbReference type="PANTHER" id="PTHR30619:SF7">
    <property type="entry name" value="BETA-LACTAMASE DOMAIN PROTEIN"/>
    <property type="match status" value="1"/>
</dbReference>
<evidence type="ECO:0000313" key="9">
    <source>
        <dbReference type="Proteomes" id="UP000030014"/>
    </source>
</evidence>
<comment type="subcellular location">
    <subcellularLocation>
        <location evidence="1">Cell membrane</location>
        <topology evidence="1">Multi-pass membrane protein</topology>
    </subcellularLocation>
</comment>
<dbReference type="RefSeq" id="WP_039259633.1">
    <property type="nucleotide sequence ID" value="NZ_JDRY01000040.1"/>
</dbReference>
<sequence>MERPLIYYALSVYIACISLMILENSVIMAISLVMLFFIILFLATDIKSFILIISFFLVGCLSFYTYFNITLDTNKNSVRIIQKKKGVYIGNYKGRKVMLLGKFKNVKEGNRLIVSGKFSDNKDYSRGIIGEYKVNDYKRIKTDFIENLYIFRDKLYKKYNKLLGIKKSSIIMACCYGDTKYLSLDTKNEISRLGISHIVSVSGLHIALVYKILESIFGIKIALIVSFVYMIFTGAKAATIRAYIMIVVLKFSKVVYKNYDSLSALSLAAIILLIMKPYYTMDIGFNLSFLATLGIILYNKKIKRVLYKLPTKINEGLSMTLSAQVFSMPYAMGTLNNISMFFILGNLILVPIYSIVILIGNIAVIFFNSDTAFNMFSKVLYSLLTVIDGGTYLLLKITPNVVQYNYFYEVSILSIFITYILYKHGYKRIIYFPIFVMCLVLTYSIV</sequence>
<evidence type="ECO:0000313" key="8">
    <source>
        <dbReference type="EMBL" id="KGM99010.1"/>
    </source>
</evidence>
<feature type="transmembrane region" description="Helical" evidence="6">
    <location>
        <begin position="216"/>
        <end position="238"/>
    </location>
</feature>
<feature type="domain" description="ComEC/Rec2-related protein" evidence="7">
    <location>
        <begin position="175"/>
        <end position="387"/>
    </location>
</feature>
<keyword evidence="4 6" id="KW-1133">Transmembrane helix</keyword>
<feature type="transmembrane region" description="Helical" evidence="6">
    <location>
        <begin position="338"/>
        <end position="367"/>
    </location>
</feature>
<dbReference type="InterPro" id="IPR052159">
    <property type="entry name" value="Competence_DNA_uptake"/>
</dbReference>
<feature type="transmembrane region" description="Helical" evidence="6">
    <location>
        <begin position="12"/>
        <end position="43"/>
    </location>
</feature>
<dbReference type="Pfam" id="PF03772">
    <property type="entry name" value="Competence"/>
    <property type="match status" value="1"/>
</dbReference>
<feature type="transmembrane region" description="Helical" evidence="6">
    <location>
        <begin position="429"/>
        <end position="445"/>
    </location>
</feature>
<keyword evidence="2" id="KW-1003">Cell membrane</keyword>
<gene>
    <name evidence="8" type="ORF">Z955_09330</name>
</gene>
<dbReference type="NCBIfam" id="TIGR00360">
    <property type="entry name" value="ComEC_N-term"/>
    <property type="match status" value="1"/>
</dbReference>
<feature type="transmembrane region" description="Helical" evidence="6">
    <location>
        <begin position="313"/>
        <end position="332"/>
    </location>
</feature>
<feature type="transmembrane region" description="Helical" evidence="6">
    <location>
        <begin position="285"/>
        <end position="301"/>
    </location>
</feature>
<reference evidence="8 9" key="1">
    <citation type="submission" date="2014-01" db="EMBL/GenBank/DDBJ databases">
        <title>Plasmidome dynamics in the species complex Clostridium novyi sensu lato converts strains of independent lineages into distinctly different pathogens.</title>
        <authorList>
            <person name="Skarin H."/>
            <person name="Segerman B."/>
        </authorList>
    </citation>
    <scope>NUCLEOTIDE SEQUENCE [LARGE SCALE GENOMIC DNA]</scope>
    <source>
        <strain evidence="8 9">DC5</strain>
    </source>
</reference>
<evidence type="ECO:0000259" key="7">
    <source>
        <dbReference type="Pfam" id="PF03772"/>
    </source>
</evidence>
<feature type="transmembrane region" description="Helical" evidence="6">
    <location>
        <begin position="404"/>
        <end position="422"/>
    </location>
</feature>
<evidence type="ECO:0000256" key="3">
    <source>
        <dbReference type="ARBA" id="ARBA00022692"/>
    </source>
</evidence>
<proteinExistence type="predicted"/>
<evidence type="ECO:0000256" key="1">
    <source>
        <dbReference type="ARBA" id="ARBA00004651"/>
    </source>
</evidence>
<protein>
    <submittedName>
        <fullName evidence="8">Competence protein ComE</fullName>
    </submittedName>
</protein>
<keyword evidence="3 6" id="KW-0812">Transmembrane</keyword>
<dbReference type="GO" id="GO:0005886">
    <property type="term" value="C:plasma membrane"/>
    <property type="evidence" value="ECO:0007669"/>
    <property type="project" value="UniProtKB-SubCell"/>
</dbReference>
<evidence type="ECO:0000256" key="5">
    <source>
        <dbReference type="ARBA" id="ARBA00023136"/>
    </source>
</evidence>
<dbReference type="PANTHER" id="PTHR30619">
    <property type="entry name" value="DNA INTERNALIZATION/COMPETENCE PROTEIN COMEC/REC2"/>
    <property type="match status" value="1"/>
</dbReference>
<keyword evidence="5 6" id="KW-0472">Membrane</keyword>
<dbReference type="Proteomes" id="UP000030014">
    <property type="component" value="Unassembled WGS sequence"/>
</dbReference>
<dbReference type="AlphaFoldDB" id="A0A0A0IHG7"/>
<name>A0A0A0IHG7_CLOBO</name>